<evidence type="ECO:0000256" key="5">
    <source>
        <dbReference type="SAM" id="MobiDB-lite"/>
    </source>
</evidence>
<feature type="compositionally biased region" description="Basic and acidic residues" evidence="5">
    <location>
        <begin position="74"/>
        <end position="83"/>
    </location>
</feature>
<name>A0A4S8MYL3_DENBC</name>
<keyword evidence="8" id="KW-1185">Reference proteome</keyword>
<dbReference type="CDD" id="cd16449">
    <property type="entry name" value="RING-HC"/>
    <property type="match status" value="1"/>
</dbReference>
<feature type="region of interest" description="Disordered" evidence="5">
    <location>
        <begin position="45"/>
        <end position="83"/>
    </location>
</feature>
<dbReference type="Proteomes" id="UP000297245">
    <property type="component" value="Unassembled WGS sequence"/>
</dbReference>
<organism evidence="7 8">
    <name type="scientific">Dendrothele bispora (strain CBS 962.96)</name>
    <dbReference type="NCBI Taxonomy" id="1314807"/>
    <lineage>
        <taxon>Eukaryota</taxon>
        <taxon>Fungi</taxon>
        <taxon>Dikarya</taxon>
        <taxon>Basidiomycota</taxon>
        <taxon>Agaricomycotina</taxon>
        <taxon>Agaricomycetes</taxon>
        <taxon>Agaricomycetidae</taxon>
        <taxon>Agaricales</taxon>
        <taxon>Agaricales incertae sedis</taxon>
        <taxon>Dendrothele</taxon>
    </lineage>
</organism>
<feature type="region of interest" description="Disordered" evidence="5">
    <location>
        <begin position="233"/>
        <end position="336"/>
    </location>
</feature>
<proteinExistence type="predicted"/>
<reference evidence="7 8" key="1">
    <citation type="journal article" date="2019" name="Nat. Ecol. Evol.">
        <title>Megaphylogeny resolves global patterns of mushroom evolution.</title>
        <authorList>
            <person name="Varga T."/>
            <person name="Krizsan K."/>
            <person name="Foldi C."/>
            <person name="Dima B."/>
            <person name="Sanchez-Garcia M."/>
            <person name="Sanchez-Ramirez S."/>
            <person name="Szollosi G.J."/>
            <person name="Szarkandi J.G."/>
            <person name="Papp V."/>
            <person name="Albert L."/>
            <person name="Andreopoulos W."/>
            <person name="Angelini C."/>
            <person name="Antonin V."/>
            <person name="Barry K.W."/>
            <person name="Bougher N.L."/>
            <person name="Buchanan P."/>
            <person name="Buyck B."/>
            <person name="Bense V."/>
            <person name="Catcheside P."/>
            <person name="Chovatia M."/>
            <person name="Cooper J."/>
            <person name="Damon W."/>
            <person name="Desjardin D."/>
            <person name="Finy P."/>
            <person name="Geml J."/>
            <person name="Haridas S."/>
            <person name="Hughes K."/>
            <person name="Justo A."/>
            <person name="Karasinski D."/>
            <person name="Kautmanova I."/>
            <person name="Kiss B."/>
            <person name="Kocsube S."/>
            <person name="Kotiranta H."/>
            <person name="LaButti K.M."/>
            <person name="Lechner B.E."/>
            <person name="Liimatainen K."/>
            <person name="Lipzen A."/>
            <person name="Lukacs Z."/>
            <person name="Mihaltcheva S."/>
            <person name="Morgado L.N."/>
            <person name="Niskanen T."/>
            <person name="Noordeloos M.E."/>
            <person name="Ohm R.A."/>
            <person name="Ortiz-Santana B."/>
            <person name="Ovrebo C."/>
            <person name="Racz N."/>
            <person name="Riley R."/>
            <person name="Savchenko A."/>
            <person name="Shiryaev A."/>
            <person name="Soop K."/>
            <person name="Spirin V."/>
            <person name="Szebenyi C."/>
            <person name="Tomsovsky M."/>
            <person name="Tulloss R.E."/>
            <person name="Uehling J."/>
            <person name="Grigoriev I.V."/>
            <person name="Vagvolgyi C."/>
            <person name="Papp T."/>
            <person name="Martin F.M."/>
            <person name="Miettinen O."/>
            <person name="Hibbett D.S."/>
            <person name="Nagy L.G."/>
        </authorList>
    </citation>
    <scope>NUCLEOTIDE SEQUENCE [LARGE SCALE GENOMIC DNA]</scope>
    <source>
        <strain evidence="7 8">CBS 962.96</strain>
    </source>
</reference>
<accession>A0A4S8MYL3</accession>
<dbReference type="AlphaFoldDB" id="A0A4S8MYL3"/>
<dbReference type="EMBL" id="ML179035">
    <property type="protein sequence ID" value="THV08385.1"/>
    <property type="molecule type" value="Genomic_DNA"/>
</dbReference>
<evidence type="ECO:0000256" key="3">
    <source>
        <dbReference type="ARBA" id="ARBA00022833"/>
    </source>
</evidence>
<dbReference type="PROSITE" id="PS00518">
    <property type="entry name" value="ZF_RING_1"/>
    <property type="match status" value="1"/>
</dbReference>
<dbReference type="InterPro" id="IPR001841">
    <property type="entry name" value="Znf_RING"/>
</dbReference>
<feature type="compositionally biased region" description="Acidic residues" evidence="5">
    <location>
        <begin position="16"/>
        <end position="27"/>
    </location>
</feature>
<evidence type="ECO:0000256" key="4">
    <source>
        <dbReference type="PROSITE-ProRule" id="PRU00175"/>
    </source>
</evidence>
<dbReference type="PROSITE" id="PS50089">
    <property type="entry name" value="ZF_RING_2"/>
    <property type="match status" value="1"/>
</dbReference>
<dbReference type="GO" id="GO:0008270">
    <property type="term" value="F:zinc ion binding"/>
    <property type="evidence" value="ECO:0007669"/>
    <property type="project" value="UniProtKB-KW"/>
</dbReference>
<evidence type="ECO:0000313" key="7">
    <source>
        <dbReference type="EMBL" id="THV08385.1"/>
    </source>
</evidence>
<sequence length="336" mass="38504">MPPRRLTRATTSTTLEDNDSDENDLDINIENHLESVLGGVKRMKKEMERMRKDNEELHEKLDQMQPQASSSRRSSNDSKKVRELEKKVKLLEATQKKHRKKIQKLQEQAIKAEADNLKDSVEVEENEIDSVHSMKKLLRKFSDLMSVATLEDDKKEQCPICLDDLELKKTSSLECEHLVCDTCLPKICKGADETVQCPVCRGVSDRDTVEHVHLTERERWDRLTDVAKAWSAMDRHGEETSEEEAEEEFINNETSRSASSAGDKGDSDSETQLDAEENKTEKDEEEEDVEADGEQSSTPPPADPPAESYINSPTNEKRKRMQQLAEDRQRKKGRHR</sequence>
<keyword evidence="1" id="KW-0479">Metal-binding</keyword>
<dbReference type="SUPFAM" id="SSF57850">
    <property type="entry name" value="RING/U-box"/>
    <property type="match status" value="1"/>
</dbReference>
<gene>
    <name evidence="7" type="ORF">K435DRAFT_771901</name>
</gene>
<feature type="compositionally biased region" description="Low complexity" evidence="5">
    <location>
        <begin position="251"/>
        <end position="262"/>
    </location>
</feature>
<evidence type="ECO:0000313" key="8">
    <source>
        <dbReference type="Proteomes" id="UP000297245"/>
    </source>
</evidence>
<dbReference type="OrthoDB" id="1923159at2759"/>
<protein>
    <recommendedName>
        <fullName evidence="6">RING-type domain-containing protein</fullName>
    </recommendedName>
</protein>
<evidence type="ECO:0000256" key="1">
    <source>
        <dbReference type="ARBA" id="ARBA00022723"/>
    </source>
</evidence>
<dbReference type="InterPro" id="IPR013083">
    <property type="entry name" value="Znf_RING/FYVE/PHD"/>
</dbReference>
<keyword evidence="2 4" id="KW-0863">Zinc-finger</keyword>
<feature type="region of interest" description="Disordered" evidence="5">
    <location>
        <begin position="1"/>
        <end position="27"/>
    </location>
</feature>
<evidence type="ECO:0000256" key="2">
    <source>
        <dbReference type="ARBA" id="ARBA00022771"/>
    </source>
</evidence>
<dbReference type="SMART" id="SM00184">
    <property type="entry name" value="RING"/>
    <property type="match status" value="1"/>
</dbReference>
<dbReference type="InterPro" id="IPR018957">
    <property type="entry name" value="Znf_C3HC4_RING-type"/>
</dbReference>
<dbReference type="InterPro" id="IPR017907">
    <property type="entry name" value="Znf_RING_CS"/>
</dbReference>
<evidence type="ECO:0000259" key="6">
    <source>
        <dbReference type="PROSITE" id="PS50089"/>
    </source>
</evidence>
<feature type="domain" description="RING-type" evidence="6">
    <location>
        <begin position="158"/>
        <end position="201"/>
    </location>
</feature>
<feature type="compositionally biased region" description="Basic and acidic residues" evidence="5">
    <location>
        <begin position="45"/>
        <end position="62"/>
    </location>
</feature>
<keyword evidence="3" id="KW-0862">Zinc</keyword>
<feature type="compositionally biased region" description="Acidic residues" evidence="5">
    <location>
        <begin position="283"/>
        <end position="293"/>
    </location>
</feature>
<feature type="compositionally biased region" description="Acidic residues" evidence="5">
    <location>
        <begin position="240"/>
        <end position="250"/>
    </location>
</feature>
<dbReference type="Pfam" id="PF00097">
    <property type="entry name" value="zf-C3HC4"/>
    <property type="match status" value="1"/>
</dbReference>
<dbReference type="Gene3D" id="3.30.40.10">
    <property type="entry name" value="Zinc/RING finger domain, C3HC4 (zinc finger)"/>
    <property type="match status" value="1"/>
</dbReference>